<evidence type="ECO:0000259" key="4">
    <source>
        <dbReference type="Pfam" id="PF04118"/>
    </source>
</evidence>
<feature type="non-terminal residue" evidence="5">
    <location>
        <position position="78"/>
    </location>
</feature>
<feature type="non-terminal residue" evidence="5">
    <location>
        <position position="1"/>
    </location>
</feature>
<evidence type="ECO:0000313" key="5">
    <source>
        <dbReference type="EMBL" id="JAP96176.1"/>
    </source>
</evidence>
<evidence type="ECO:0000256" key="1">
    <source>
        <dbReference type="ARBA" id="ARBA00022448"/>
    </source>
</evidence>
<accession>A0A146KL93</accession>
<keyword evidence="1" id="KW-0813">Transport</keyword>
<organism evidence="5">
    <name type="scientific">Trepomonas sp. PC1</name>
    <dbReference type="NCBI Taxonomy" id="1076344"/>
    <lineage>
        <taxon>Eukaryota</taxon>
        <taxon>Metamonada</taxon>
        <taxon>Diplomonadida</taxon>
        <taxon>Hexamitidae</taxon>
        <taxon>Hexamitinae</taxon>
        <taxon>Trepomonas</taxon>
    </lineage>
</organism>
<comment type="similarity">
    <text evidence="3">Belongs to the DOP1 family.</text>
</comment>
<evidence type="ECO:0000256" key="3">
    <source>
        <dbReference type="ARBA" id="ARBA00046326"/>
    </source>
</evidence>
<dbReference type="GO" id="GO:0015031">
    <property type="term" value="P:protein transport"/>
    <property type="evidence" value="ECO:0007669"/>
    <property type="project" value="UniProtKB-KW"/>
</dbReference>
<dbReference type="InterPro" id="IPR007249">
    <property type="entry name" value="DOP1_N"/>
</dbReference>
<reference evidence="5" key="1">
    <citation type="submission" date="2015-07" db="EMBL/GenBank/DDBJ databases">
        <title>Adaptation to a free-living lifestyle via gene acquisitions in the diplomonad Trepomonas sp. PC1.</title>
        <authorList>
            <person name="Xu F."/>
            <person name="Jerlstrom-Hultqvist J."/>
            <person name="Kolisko M."/>
            <person name="Simpson A.G.B."/>
            <person name="Roger A.J."/>
            <person name="Svard S.G."/>
            <person name="Andersson J.O."/>
        </authorList>
    </citation>
    <scope>NUCLEOTIDE SEQUENCE</scope>
    <source>
        <strain evidence="5">PC1</strain>
    </source>
</reference>
<name>A0A146KL93_9EUKA</name>
<dbReference type="AlphaFoldDB" id="A0A146KL93"/>
<dbReference type="EMBL" id="GDID01000430">
    <property type="protein sequence ID" value="JAP96176.1"/>
    <property type="molecule type" value="Transcribed_RNA"/>
</dbReference>
<dbReference type="InterPro" id="IPR040314">
    <property type="entry name" value="DOP1"/>
</dbReference>
<keyword evidence="2" id="KW-0653">Protein transport</keyword>
<dbReference type="PANTHER" id="PTHR14042:SF24">
    <property type="entry name" value="PROTEIN DOPEY-1 HOMOLOG"/>
    <property type="match status" value="1"/>
</dbReference>
<dbReference type="PANTHER" id="PTHR14042">
    <property type="entry name" value="DOPEY-RELATED"/>
    <property type="match status" value="1"/>
</dbReference>
<sequence>LQQLKIFEKKVEEWADIIKVLVKMNQILQNYDPGTQMACFSEFMQRIGQCLAPNLPQGVHLAVLDIYKSIQKLYGEEF</sequence>
<dbReference type="GO" id="GO:0005802">
    <property type="term" value="C:trans-Golgi network"/>
    <property type="evidence" value="ECO:0007669"/>
    <property type="project" value="TreeGrafter"/>
</dbReference>
<dbReference type="GO" id="GO:0005829">
    <property type="term" value="C:cytosol"/>
    <property type="evidence" value="ECO:0007669"/>
    <property type="project" value="GOC"/>
</dbReference>
<dbReference type="GO" id="GO:0006895">
    <property type="term" value="P:Golgi to endosome transport"/>
    <property type="evidence" value="ECO:0007669"/>
    <property type="project" value="InterPro"/>
</dbReference>
<dbReference type="Pfam" id="PF04118">
    <property type="entry name" value="Dopey_N"/>
    <property type="match status" value="1"/>
</dbReference>
<dbReference type="GO" id="GO:0005768">
    <property type="term" value="C:endosome"/>
    <property type="evidence" value="ECO:0007669"/>
    <property type="project" value="TreeGrafter"/>
</dbReference>
<feature type="domain" description="DOP1 N-terminal" evidence="4">
    <location>
        <begin position="3"/>
        <end position="76"/>
    </location>
</feature>
<evidence type="ECO:0000256" key="2">
    <source>
        <dbReference type="ARBA" id="ARBA00022927"/>
    </source>
</evidence>
<gene>
    <name evidence="5" type="ORF">TPC1_10577</name>
</gene>
<proteinExistence type="inferred from homology"/>
<protein>
    <submittedName>
        <fullName evidence="5">Dopey family member</fullName>
    </submittedName>
</protein>